<feature type="non-terminal residue" evidence="1">
    <location>
        <position position="69"/>
    </location>
</feature>
<dbReference type="EMBL" id="BARS01055938">
    <property type="protein sequence ID" value="GAG50254.1"/>
    <property type="molecule type" value="Genomic_DNA"/>
</dbReference>
<sequence>MVKHTHYKKIEYKRRLNAEKRKRKIKKIALINTPKSLNLPVGNEYGVDNSYPIGLLHVSAALKEDGHMV</sequence>
<evidence type="ECO:0000313" key="1">
    <source>
        <dbReference type="EMBL" id="GAG50254.1"/>
    </source>
</evidence>
<organism evidence="1">
    <name type="scientific">marine sediment metagenome</name>
    <dbReference type="NCBI Taxonomy" id="412755"/>
    <lineage>
        <taxon>unclassified sequences</taxon>
        <taxon>metagenomes</taxon>
        <taxon>ecological metagenomes</taxon>
    </lineage>
</organism>
<accession>X0Y310</accession>
<reference evidence="1" key="1">
    <citation type="journal article" date="2014" name="Front. Microbiol.">
        <title>High frequency of phylogenetically diverse reductive dehalogenase-homologous genes in deep subseafloor sedimentary metagenomes.</title>
        <authorList>
            <person name="Kawai M."/>
            <person name="Futagami T."/>
            <person name="Toyoda A."/>
            <person name="Takaki Y."/>
            <person name="Nishi S."/>
            <person name="Hori S."/>
            <person name="Arai W."/>
            <person name="Tsubouchi T."/>
            <person name="Morono Y."/>
            <person name="Uchiyama I."/>
            <person name="Ito T."/>
            <person name="Fujiyama A."/>
            <person name="Inagaki F."/>
            <person name="Takami H."/>
        </authorList>
    </citation>
    <scope>NUCLEOTIDE SEQUENCE</scope>
    <source>
        <strain evidence="1">Expedition CK06-06</strain>
    </source>
</reference>
<dbReference type="AlphaFoldDB" id="X0Y310"/>
<gene>
    <name evidence="1" type="ORF">S01H1_82503</name>
</gene>
<proteinExistence type="predicted"/>
<name>X0Y310_9ZZZZ</name>
<comment type="caution">
    <text evidence="1">The sequence shown here is derived from an EMBL/GenBank/DDBJ whole genome shotgun (WGS) entry which is preliminary data.</text>
</comment>
<protein>
    <submittedName>
        <fullName evidence="1">Uncharacterized protein</fullName>
    </submittedName>
</protein>